<comment type="similarity">
    <text evidence="4">Belongs to the class I-like SAM-binding methyltransferase superfamily. Cation-dependent O-methyltransferase family.</text>
</comment>
<dbReference type="InterPro" id="IPR029063">
    <property type="entry name" value="SAM-dependent_MTases_sf"/>
</dbReference>
<dbReference type="KEGG" id="scm:SCHCO_02616735"/>
<dbReference type="Pfam" id="PF01596">
    <property type="entry name" value="Methyltransf_3"/>
    <property type="match status" value="1"/>
</dbReference>
<dbReference type="PANTHER" id="PTHR10509:SF14">
    <property type="entry name" value="CAFFEOYL-COA O-METHYLTRANSFERASE 3-RELATED"/>
    <property type="match status" value="1"/>
</dbReference>
<dbReference type="CDD" id="cd02440">
    <property type="entry name" value="AdoMet_MTases"/>
    <property type="match status" value="1"/>
</dbReference>
<protein>
    <recommendedName>
        <fullName evidence="7">O-methyltransferase family 3 protein</fullName>
    </recommendedName>
</protein>
<dbReference type="SUPFAM" id="SSF53335">
    <property type="entry name" value="S-adenosyl-L-methionine-dependent methyltransferases"/>
    <property type="match status" value="1"/>
</dbReference>
<dbReference type="PROSITE" id="PS51682">
    <property type="entry name" value="SAM_OMT_I"/>
    <property type="match status" value="1"/>
</dbReference>
<evidence type="ECO:0000256" key="3">
    <source>
        <dbReference type="ARBA" id="ARBA00022691"/>
    </source>
</evidence>
<dbReference type="STRING" id="578458.D8PY01"/>
<dbReference type="InParanoid" id="D8PY01"/>
<proteinExistence type="inferred from homology"/>
<dbReference type="HOGENOM" id="CLU_067676_8_0_1"/>
<dbReference type="FunCoup" id="D8PY01">
    <property type="interactions" value="73"/>
</dbReference>
<name>D8PY01_SCHCM</name>
<sequence length="229" mass="24884">MPIPSYGPPATFDVWATSNAFHTRFLVGDQDEALSFALTNSVKNGLPEIAVAAAQGKLLNLFVRTMGAKRVIEVGTLGGYSTIWLARALPEDGKLVTFELSEKHAKVARENLEHAGVADRVDIIVGPAAETLAKFGGDGTYDFAFIDADKATYPTYTKEAKRLVRSGGAIVLDNVVRNGYVADLNKTDKENAGVRDLLKYLQEDTELEAATVPTADERGFDGWTYVLRK</sequence>
<dbReference type="OMA" id="QEIITCH"/>
<organism evidence="6">
    <name type="scientific">Schizophyllum commune (strain H4-8 / FGSC 9210)</name>
    <name type="common">Split gill fungus</name>
    <dbReference type="NCBI Taxonomy" id="578458"/>
    <lineage>
        <taxon>Eukaryota</taxon>
        <taxon>Fungi</taxon>
        <taxon>Dikarya</taxon>
        <taxon>Basidiomycota</taxon>
        <taxon>Agaricomycotina</taxon>
        <taxon>Agaricomycetes</taxon>
        <taxon>Agaricomycetidae</taxon>
        <taxon>Agaricales</taxon>
        <taxon>Schizophyllaceae</taxon>
        <taxon>Schizophyllum</taxon>
    </lineage>
</organism>
<dbReference type="PANTHER" id="PTHR10509">
    <property type="entry name" value="O-METHYLTRANSFERASE-RELATED"/>
    <property type="match status" value="1"/>
</dbReference>
<dbReference type="AlphaFoldDB" id="D8PY01"/>
<gene>
    <name evidence="5" type="ORF">SCHCODRAFT_53146</name>
</gene>
<dbReference type="GeneID" id="9586634"/>
<dbReference type="GO" id="GO:0032259">
    <property type="term" value="P:methylation"/>
    <property type="evidence" value="ECO:0007669"/>
    <property type="project" value="UniProtKB-KW"/>
</dbReference>
<evidence type="ECO:0000256" key="4">
    <source>
        <dbReference type="ARBA" id="ARBA00023453"/>
    </source>
</evidence>
<evidence type="ECO:0000256" key="1">
    <source>
        <dbReference type="ARBA" id="ARBA00022603"/>
    </source>
</evidence>
<dbReference type="VEuPathDB" id="FungiDB:SCHCODRAFT_02616735"/>
<dbReference type="OrthoDB" id="10251242at2759"/>
<keyword evidence="6" id="KW-1185">Reference proteome</keyword>
<dbReference type="Proteomes" id="UP000007431">
    <property type="component" value="Unassembled WGS sequence"/>
</dbReference>
<dbReference type="GO" id="GO:0008757">
    <property type="term" value="F:S-adenosylmethionine-dependent methyltransferase activity"/>
    <property type="evidence" value="ECO:0007669"/>
    <property type="project" value="TreeGrafter"/>
</dbReference>
<keyword evidence="2" id="KW-0808">Transferase</keyword>
<dbReference type="eggNOG" id="KOG1663">
    <property type="taxonomic scope" value="Eukaryota"/>
</dbReference>
<evidence type="ECO:0000313" key="5">
    <source>
        <dbReference type="EMBL" id="EFI99169.1"/>
    </source>
</evidence>
<dbReference type="Gene3D" id="3.40.50.150">
    <property type="entry name" value="Vaccinia Virus protein VP39"/>
    <property type="match status" value="1"/>
</dbReference>
<accession>D8PY01</accession>
<keyword evidence="1" id="KW-0489">Methyltransferase</keyword>
<dbReference type="EMBL" id="GL377304">
    <property type="protein sequence ID" value="EFI99169.1"/>
    <property type="molecule type" value="Genomic_DNA"/>
</dbReference>
<evidence type="ECO:0000313" key="6">
    <source>
        <dbReference type="Proteomes" id="UP000007431"/>
    </source>
</evidence>
<evidence type="ECO:0008006" key="7">
    <source>
        <dbReference type="Google" id="ProtNLM"/>
    </source>
</evidence>
<evidence type="ECO:0000256" key="2">
    <source>
        <dbReference type="ARBA" id="ARBA00022679"/>
    </source>
</evidence>
<dbReference type="InterPro" id="IPR002935">
    <property type="entry name" value="SAM_O-MeTrfase"/>
</dbReference>
<reference evidence="5 6" key="1">
    <citation type="journal article" date="2010" name="Nat. Biotechnol.">
        <title>Genome sequence of the model mushroom Schizophyllum commune.</title>
        <authorList>
            <person name="Ohm R.A."/>
            <person name="de Jong J.F."/>
            <person name="Lugones L.G."/>
            <person name="Aerts A."/>
            <person name="Kothe E."/>
            <person name="Stajich J.E."/>
            <person name="de Vries R.P."/>
            <person name="Record E."/>
            <person name="Levasseur A."/>
            <person name="Baker S.E."/>
            <person name="Bartholomew K.A."/>
            <person name="Coutinho P.M."/>
            <person name="Erdmann S."/>
            <person name="Fowler T.J."/>
            <person name="Gathman A.C."/>
            <person name="Lombard V."/>
            <person name="Henrissat B."/>
            <person name="Knabe N."/>
            <person name="Kuees U."/>
            <person name="Lilly W.W."/>
            <person name="Lindquist E."/>
            <person name="Lucas S."/>
            <person name="Magnuson J.K."/>
            <person name="Piumi F."/>
            <person name="Raudaskoski M."/>
            <person name="Salamov A."/>
            <person name="Schmutz J."/>
            <person name="Schwarze F.W.M.R."/>
            <person name="vanKuyk P.A."/>
            <person name="Horton J.S."/>
            <person name="Grigoriev I.V."/>
            <person name="Woesten H.A.B."/>
        </authorList>
    </citation>
    <scope>NUCLEOTIDE SEQUENCE [LARGE SCALE GENOMIC DNA]</scope>
    <source>
        <strain evidence="6">H4-8 / FGSC 9210</strain>
    </source>
</reference>
<keyword evidence="3" id="KW-0949">S-adenosyl-L-methionine</keyword>
<dbReference type="GO" id="GO:0008171">
    <property type="term" value="F:O-methyltransferase activity"/>
    <property type="evidence" value="ECO:0007669"/>
    <property type="project" value="InterPro"/>
</dbReference>
<dbReference type="InterPro" id="IPR050362">
    <property type="entry name" value="Cation-dep_OMT"/>
</dbReference>